<keyword evidence="1" id="KW-1133">Transmembrane helix</keyword>
<evidence type="ECO:0000256" key="1">
    <source>
        <dbReference type="SAM" id="Phobius"/>
    </source>
</evidence>
<gene>
    <name evidence="2" type="ORF">OG579_14480</name>
</gene>
<organism evidence="2 3">
    <name type="scientific">Williamsia herbipolensis</name>
    <dbReference type="NCBI Taxonomy" id="1603258"/>
    <lineage>
        <taxon>Bacteria</taxon>
        <taxon>Bacillati</taxon>
        <taxon>Actinomycetota</taxon>
        <taxon>Actinomycetes</taxon>
        <taxon>Mycobacteriales</taxon>
        <taxon>Nocardiaceae</taxon>
        <taxon>Williamsia</taxon>
    </lineage>
</organism>
<keyword evidence="1" id="KW-0472">Membrane</keyword>
<dbReference type="KEGG" id="whr:OG579_14480"/>
<proteinExistence type="predicted"/>
<keyword evidence="1" id="KW-0812">Transmembrane</keyword>
<reference evidence="2 3" key="1">
    <citation type="submission" date="2022-10" db="EMBL/GenBank/DDBJ databases">
        <title>The complete genomes of actinobacterial strains from the NBC collection.</title>
        <authorList>
            <person name="Joergensen T.S."/>
            <person name="Alvarez Arevalo M."/>
            <person name="Sterndorff E.B."/>
            <person name="Faurdal D."/>
            <person name="Vuksanovic O."/>
            <person name="Mourched A.-S."/>
            <person name="Charusanti P."/>
            <person name="Shaw S."/>
            <person name="Blin K."/>
            <person name="Weber T."/>
        </authorList>
    </citation>
    <scope>NUCLEOTIDE SEQUENCE [LARGE SCALE GENOMIC DNA]</scope>
    <source>
        <strain evidence="2 3">NBC_00319</strain>
    </source>
</reference>
<keyword evidence="3" id="KW-1185">Reference proteome</keyword>
<feature type="transmembrane region" description="Helical" evidence="1">
    <location>
        <begin position="42"/>
        <end position="64"/>
    </location>
</feature>
<dbReference type="Proteomes" id="UP001432128">
    <property type="component" value="Chromosome"/>
</dbReference>
<dbReference type="Pfam" id="PF17240">
    <property type="entry name" value="DUF5313"/>
    <property type="match status" value="1"/>
</dbReference>
<dbReference type="EMBL" id="CP108021">
    <property type="protein sequence ID" value="WUM18928.1"/>
    <property type="molecule type" value="Genomic_DNA"/>
</dbReference>
<protein>
    <submittedName>
        <fullName evidence="2">DUF5313 domain-containing protein</fullName>
    </submittedName>
</protein>
<dbReference type="InterPro" id="IPR035197">
    <property type="entry name" value="DUF5313"/>
</dbReference>
<evidence type="ECO:0000313" key="3">
    <source>
        <dbReference type="Proteomes" id="UP001432128"/>
    </source>
</evidence>
<dbReference type="RefSeq" id="WP_328856500.1">
    <property type="nucleotide sequence ID" value="NZ_CP108021.1"/>
</dbReference>
<dbReference type="AlphaFoldDB" id="A0AAU4JYQ5"/>
<name>A0AAU4JYQ5_9NOCA</name>
<feature type="transmembrane region" description="Helical" evidence="1">
    <location>
        <begin position="70"/>
        <end position="90"/>
    </location>
</feature>
<accession>A0AAU4JYQ5</accession>
<sequence length="148" mass="17273">MSGSTRARTRPTVWQWIGYAFGRTLDADLRDWVRRDLLGRNFYVRHLVRGMVPFLPIFAVFMMFPGPWWLRAQMVALAAVLGLIYCAAYMDQNRRHRLGRHGLDPDLLPESRRRQAVADRAAYEAIYGRTTTVTRRALDPTAHERLER</sequence>
<evidence type="ECO:0000313" key="2">
    <source>
        <dbReference type="EMBL" id="WUM18928.1"/>
    </source>
</evidence>